<comment type="caution">
    <text evidence="4">The sequence shown here is derived from an EMBL/GenBank/DDBJ whole genome shotgun (WGS) entry which is preliminary data.</text>
</comment>
<sequence>MKPTTTRQRGALAAALLALIAFVAGCAAPQATRVTDELPFEQAVVQATDGLVSQTQTLPAFLAKVESKIAKRGVVLDPMLDAGSGQQTGATQTLEKQVTEHMTAKYDQIEILPFQSSNLGKAQYLLTGTMTRVQTARSKKAALKINLALTELRSGNVVAQSSAVARDEGLDHNPLPYYRDSPVLLAKDKVVDGYVRTSATAPGQRADATYLERIATATLINEATTLYNSERYQDALGQYRSALATPAGEQLRVLNGIYLTNVKLGRMKEAEQAFGRVVAMGIAYNELGVKFLFNPGSTEFWSDTRISGAYGMWLRQIAREATLAKACMNIIGHTSRTGSEQANDALSLQRAAYVKQRLSSEAAELAARTKPVGMGFRQNIVGSGSDNSVDALDRRVEFKIVPCE</sequence>
<keyword evidence="1" id="KW-0472">Membrane</keyword>
<dbReference type="RefSeq" id="WP_251780435.1">
    <property type="nucleotide sequence ID" value="NZ_JAMKFE010000015.1"/>
</dbReference>
<evidence type="ECO:0000256" key="2">
    <source>
        <dbReference type="SAM" id="SignalP"/>
    </source>
</evidence>
<dbReference type="SUPFAM" id="SSF48452">
    <property type="entry name" value="TPR-like"/>
    <property type="match status" value="1"/>
</dbReference>
<feature type="signal peptide" evidence="2">
    <location>
        <begin position="1"/>
        <end position="27"/>
    </location>
</feature>
<evidence type="ECO:0000256" key="1">
    <source>
        <dbReference type="PROSITE-ProRule" id="PRU00473"/>
    </source>
</evidence>
<dbReference type="PROSITE" id="PS51257">
    <property type="entry name" value="PROKAR_LIPOPROTEIN"/>
    <property type="match status" value="1"/>
</dbReference>
<dbReference type="InterPro" id="IPR036737">
    <property type="entry name" value="OmpA-like_sf"/>
</dbReference>
<keyword evidence="2" id="KW-0732">Signal</keyword>
<name>A0ABT0YT71_9BURK</name>
<dbReference type="Pfam" id="PF00691">
    <property type="entry name" value="OmpA"/>
    <property type="match status" value="1"/>
</dbReference>
<evidence type="ECO:0000259" key="3">
    <source>
        <dbReference type="PROSITE" id="PS51123"/>
    </source>
</evidence>
<accession>A0ABT0YT71</accession>
<feature type="chain" id="PRO_5047018144" evidence="2">
    <location>
        <begin position="28"/>
        <end position="404"/>
    </location>
</feature>
<gene>
    <name evidence="4" type="ORF">M8A51_20700</name>
</gene>
<feature type="domain" description="OmpA-like" evidence="3">
    <location>
        <begin position="280"/>
        <end position="404"/>
    </location>
</feature>
<keyword evidence="5" id="KW-1185">Reference proteome</keyword>
<dbReference type="SUPFAM" id="SSF103088">
    <property type="entry name" value="OmpA-like"/>
    <property type="match status" value="1"/>
</dbReference>
<dbReference type="PROSITE" id="PS51123">
    <property type="entry name" value="OMPA_2"/>
    <property type="match status" value="1"/>
</dbReference>
<dbReference type="InterPro" id="IPR011990">
    <property type="entry name" value="TPR-like_helical_dom_sf"/>
</dbReference>
<dbReference type="Proteomes" id="UP001165541">
    <property type="component" value="Unassembled WGS sequence"/>
</dbReference>
<proteinExistence type="predicted"/>
<organism evidence="4 5">
    <name type="scientific">Caldimonas mangrovi</name>
    <dbReference type="NCBI Taxonomy" id="2944811"/>
    <lineage>
        <taxon>Bacteria</taxon>
        <taxon>Pseudomonadati</taxon>
        <taxon>Pseudomonadota</taxon>
        <taxon>Betaproteobacteria</taxon>
        <taxon>Burkholderiales</taxon>
        <taxon>Sphaerotilaceae</taxon>
        <taxon>Caldimonas</taxon>
    </lineage>
</organism>
<dbReference type="InterPro" id="IPR006665">
    <property type="entry name" value="OmpA-like"/>
</dbReference>
<evidence type="ECO:0000313" key="4">
    <source>
        <dbReference type="EMBL" id="MCM5681954.1"/>
    </source>
</evidence>
<reference evidence="4" key="1">
    <citation type="submission" date="2022-05" db="EMBL/GenBank/DDBJ databases">
        <title>Schlegelella sp. nov., isolated from mangrove soil.</title>
        <authorList>
            <person name="Liu Y."/>
            <person name="Ge X."/>
            <person name="Liu W."/>
        </authorList>
    </citation>
    <scope>NUCLEOTIDE SEQUENCE</scope>
    <source>
        <strain evidence="4">S2-27</strain>
    </source>
</reference>
<evidence type="ECO:0000313" key="5">
    <source>
        <dbReference type="Proteomes" id="UP001165541"/>
    </source>
</evidence>
<dbReference type="Gene3D" id="1.25.40.10">
    <property type="entry name" value="Tetratricopeptide repeat domain"/>
    <property type="match status" value="1"/>
</dbReference>
<dbReference type="EMBL" id="JAMKFE010000015">
    <property type="protein sequence ID" value="MCM5681954.1"/>
    <property type="molecule type" value="Genomic_DNA"/>
</dbReference>
<protein>
    <submittedName>
        <fullName evidence="4">OmpA family protein</fullName>
    </submittedName>
</protein>
<dbReference type="Gene3D" id="3.30.1330.60">
    <property type="entry name" value="OmpA-like domain"/>
    <property type="match status" value="1"/>
</dbReference>